<dbReference type="Pfam" id="PF13646">
    <property type="entry name" value="HEAT_2"/>
    <property type="match status" value="4"/>
</dbReference>
<comment type="caution">
    <text evidence="3">The sequence shown here is derived from an EMBL/GenBank/DDBJ whole genome shotgun (WGS) entry which is preliminary data.</text>
</comment>
<evidence type="ECO:0000313" key="4">
    <source>
        <dbReference type="Proteomes" id="UP001153328"/>
    </source>
</evidence>
<dbReference type="SUPFAM" id="SSF52540">
    <property type="entry name" value="P-loop containing nucleoside triphosphate hydrolases"/>
    <property type="match status" value="1"/>
</dbReference>
<dbReference type="PROSITE" id="PS50077">
    <property type="entry name" value="HEAT_REPEAT"/>
    <property type="match status" value="3"/>
</dbReference>
<dbReference type="Pfam" id="PF20703">
    <property type="entry name" value="nSTAND1"/>
    <property type="match status" value="1"/>
</dbReference>
<evidence type="ECO:0000259" key="2">
    <source>
        <dbReference type="Pfam" id="PF20703"/>
    </source>
</evidence>
<dbReference type="InterPro" id="IPR000225">
    <property type="entry name" value="Armadillo"/>
</dbReference>
<dbReference type="GO" id="GO:0016491">
    <property type="term" value="F:oxidoreductase activity"/>
    <property type="evidence" value="ECO:0007669"/>
    <property type="project" value="TreeGrafter"/>
</dbReference>
<dbReference type="SMART" id="SM00567">
    <property type="entry name" value="EZ_HEAT"/>
    <property type="match status" value="12"/>
</dbReference>
<dbReference type="RefSeq" id="WP_205048522.1">
    <property type="nucleotide sequence ID" value="NZ_CAJVAX010000018.1"/>
</dbReference>
<dbReference type="EMBL" id="CAJVAX010000018">
    <property type="protein sequence ID" value="CAG7645326.1"/>
    <property type="molecule type" value="Genomic_DNA"/>
</dbReference>
<evidence type="ECO:0000256" key="1">
    <source>
        <dbReference type="ARBA" id="ARBA00045876"/>
    </source>
</evidence>
<dbReference type="PANTHER" id="PTHR12697:SF5">
    <property type="entry name" value="DEOXYHYPUSINE HYDROXYLASE"/>
    <property type="match status" value="1"/>
</dbReference>
<dbReference type="Proteomes" id="UP001153328">
    <property type="component" value="Unassembled WGS sequence"/>
</dbReference>
<feature type="domain" description="Novel STAND NTPase 1" evidence="2">
    <location>
        <begin position="227"/>
        <end position="625"/>
    </location>
</feature>
<dbReference type="InterPro" id="IPR004155">
    <property type="entry name" value="PBS_lyase_HEAT"/>
</dbReference>
<dbReference type="AlphaFoldDB" id="A0A9W4MHU0"/>
<accession>A0A9W4MHU0</accession>
<gene>
    <name evidence="3" type="ORF">SBRY_40130</name>
</gene>
<reference evidence="3" key="1">
    <citation type="submission" date="2021-06" db="EMBL/GenBank/DDBJ databases">
        <authorList>
            <person name="Arsene-Ploetze F."/>
        </authorList>
    </citation>
    <scope>NUCLEOTIDE SEQUENCE</scope>
    <source>
        <strain evidence="3">SBRY1</strain>
    </source>
</reference>
<dbReference type="InterPro" id="IPR027417">
    <property type="entry name" value="P-loop_NTPase"/>
</dbReference>
<protein>
    <submittedName>
        <fullName evidence="3">HEAT repeat-domain-containing protein-like protein</fullName>
    </submittedName>
</protein>
<sequence>MSARGDMPIHLRVFLSSPGDVAGERAVVRSVVEQVQYDPFVRGRVTFEVVAWDQPGGGAPMMATETPQASVNRGLPRPSECDIVVVVLWSRMGTPLPFPEYTRPDGGPYRSGTEWEYEDAVRGARAGGRPKVLVYRRTSKVLLDSDAGDVDQLLAQKRLVDDFFARMRDKRTGAALGGHKKYASPEGLRVEFEHDLKSLVHDLVTAAPPATALLPRADMAPAWEGSPFPGLRAFTPVDAPIFFGRGRETDELVARVAASGFVAVVGASGSGKSSLVGAGLIARLRESGSGWALPAYDGDGRRWSGLRFTPGEVGDDPFLAVAARLAPLTGANAAAVAQRLAAEPGAVVEYLPAGTSLMFVDQFEELFTTVEPARVRLWVQLVEAAALSGRCHVVVTLRADFYHRCLEVPQLARLLEAGQLPLGAPTDTLYDMIARPAERADLRFEEGLAGRIVRDTGADPDALPLLAYTLDELYRAGVHRDGRRDGLLDLTAYERLGGVQGAIGTRAENVFTGLLDDRARAAFSRVFRELVRVDENGRSTRRRPRLAQITGGRPARRLIEVFTQARLLVQSKDEADQPVVYVAHEALFGSWRRLADWVQAVRDDLLLEHKVTAAAAEWAEHGRDEAFRWPHERLEPVYAMVQRLGAELDAATAAFVEPEHERLFPVLRDAAVEGYRRQNAMDRLVTIGPATVPGLLEMVEDPSPVVRDAAATVLGRLGEPAVDGLVAVLGRGGPDARLAAVGALRRINVPRAVRELAPALRDEDARVRSAAVGALGALGGADARDLLGSAVTDEAADVRWLAAGALGAFGPDAVPHLLAASRTDSEATESARRALLAIGERAVEPLLDGLTGPDTDKRVNAAAALAALGTTAVPRLVPLLADDDADVRWRVCDILAAIGDGSAAGPLLAALEDTEPAVRAGAAYALAKVGAVPAVPAMLGALADPDHDVRWAVADAIAELSASSTQPLLDALSARAPGTPMVSAALGRCTDPALVSWLRSDHEAVRDRVRDVLVTWGEPAVPGLLELLPDPDRPAREAAARTLAGIGSAAVPGLIERLDSPAPLARSAAARTLGWIGAEERQTSWPLGAPHPHRALPALERLLGDPEPACRDAAADALARFGEHALPVVWRALAAPATPTRQAAVRAAVRIGAAAAPGLLSIAADAATPAQAPAVEALRAIATPAALFGLTELGVTPART</sequence>
<name>A0A9W4MHU0_9ACTN</name>
<dbReference type="SMART" id="SM00185">
    <property type="entry name" value="ARM"/>
    <property type="match status" value="3"/>
</dbReference>
<dbReference type="InterPro" id="IPR049052">
    <property type="entry name" value="nSTAND1"/>
</dbReference>
<dbReference type="PANTHER" id="PTHR12697">
    <property type="entry name" value="PBS LYASE HEAT-LIKE PROTEIN"/>
    <property type="match status" value="1"/>
</dbReference>
<dbReference type="InterPro" id="IPR016024">
    <property type="entry name" value="ARM-type_fold"/>
</dbReference>
<dbReference type="SUPFAM" id="SSF48371">
    <property type="entry name" value="ARM repeat"/>
    <property type="match status" value="1"/>
</dbReference>
<proteinExistence type="predicted"/>
<keyword evidence="4" id="KW-1185">Reference proteome</keyword>
<dbReference type="Gene3D" id="1.25.10.10">
    <property type="entry name" value="Leucine-rich Repeat Variant"/>
    <property type="match status" value="6"/>
</dbReference>
<dbReference type="InterPro" id="IPR011989">
    <property type="entry name" value="ARM-like"/>
</dbReference>
<evidence type="ECO:0000313" key="3">
    <source>
        <dbReference type="EMBL" id="CAG7645326.1"/>
    </source>
</evidence>
<organism evidence="3 4">
    <name type="scientific">Actinacidiphila bryophytorum</name>
    <dbReference type="NCBI Taxonomy" id="1436133"/>
    <lineage>
        <taxon>Bacteria</taxon>
        <taxon>Bacillati</taxon>
        <taxon>Actinomycetota</taxon>
        <taxon>Actinomycetes</taxon>
        <taxon>Kitasatosporales</taxon>
        <taxon>Streptomycetaceae</taxon>
        <taxon>Actinacidiphila</taxon>
    </lineage>
</organism>
<comment type="function">
    <text evidence="1">Catalyzes the hydroxylation of the N(6)-(4-aminobutyl)-L-lysine intermediate produced by deoxyhypusine synthase/DHPS on a critical lysine of the eukaryotic translation initiation factor 5A/eIF-5A. This is the second step of the post-translational modification of that lysine into an unusual amino acid residue named hypusine. Hypusination is unique to mature eIF-5A factor and is essential for its function.</text>
</comment>
<dbReference type="InterPro" id="IPR021133">
    <property type="entry name" value="HEAT_type_2"/>
</dbReference>